<reference evidence="2" key="1">
    <citation type="journal article" date="2013" name="Plasmid">
        <title>Sequence determination and analysis of three plasmids of Pseudomonas sp. GLE121, a psychrophile isolated from surface ice of Ecology Glacier (Antarctica).</title>
        <authorList>
            <person name="Dziewit L."/>
            <person name="Grzesiak J."/>
            <person name="Ciok A."/>
            <person name="Nieckarz M."/>
            <person name="Zdanowski M.K."/>
            <person name="Bartosik D."/>
        </authorList>
    </citation>
    <scope>NUCLEOTIDE SEQUENCE</scope>
    <source>
        <strain evidence="2">GLE121</strain>
        <plasmid evidence="2">pGLE121P1</plasmid>
    </source>
</reference>
<organism evidence="2">
    <name type="scientific">Pseudomonas sp. GLE121</name>
    <dbReference type="NCBI Taxonomy" id="1329969"/>
    <lineage>
        <taxon>Bacteria</taxon>
        <taxon>Pseudomonadati</taxon>
        <taxon>Pseudomonadota</taxon>
        <taxon>Gammaproteobacteria</taxon>
        <taxon>Pseudomonadales</taxon>
        <taxon>Pseudomonadaceae</taxon>
        <taxon>Pseudomonas</taxon>
    </lineage>
</organism>
<dbReference type="EMBL" id="KC542381">
    <property type="protein sequence ID" value="AGL12832.1"/>
    <property type="molecule type" value="Genomic_DNA"/>
</dbReference>
<feature type="region of interest" description="Disordered" evidence="1">
    <location>
        <begin position="130"/>
        <end position="184"/>
    </location>
</feature>
<dbReference type="AlphaFoldDB" id="R4LD86"/>
<gene>
    <name evidence="2" type="primary">repA</name>
</gene>
<protein>
    <submittedName>
        <fullName evidence="2">Replication protein</fullName>
    </submittedName>
</protein>
<geneLocation type="plasmid" evidence="2">
    <name>pGLE121P1</name>
</geneLocation>
<evidence type="ECO:0000313" key="2">
    <source>
        <dbReference type="EMBL" id="AGL12832.1"/>
    </source>
</evidence>
<sequence>MFGRNQMTGLNSVRGTWVQTERAAHEAWAALIGRQPRAAALLHLLVANMDRSGALVASQGTLGKLMGVSVATIKRALVVLTDECWIDVVRVGSERGGVNAYVVNRRVAWADKRDNQRYAAFDARILVSEEEQEAPIPDNRPPLRQLPALSPGEMQLPHGDGMPPPSQPALVEPDLPAIPREQSV</sequence>
<evidence type="ECO:0000256" key="1">
    <source>
        <dbReference type="SAM" id="MobiDB-lite"/>
    </source>
</evidence>
<keyword evidence="2" id="KW-0614">Plasmid</keyword>
<accession>R4LD86</accession>
<proteinExistence type="predicted"/>
<name>R4LD86_9PSED</name>